<keyword evidence="4 9" id="KW-0808">Transferase</keyword>
<keyword evidence="10" id="KW-1185">Reference proteome</keyword>
<evidence type="ECO:0000313" key="10">
    <source>
        <dbReference type="Proteomes" id="UP000605846"/>
    </source>
</evidence>
<evidence type="ECO:0000256" key="4">
    <source>
        <dbReference type="ARBA" id="ARBA00022679"/>
    </source>
</evidence>
<evidence type="ECO:0000256" key="6">
    <source>
        <dbReference type="ARBA" id="ARBA00022694"/>
    </source>
</evidence>
<dbReference type="PANTHER" id="PTHR23245:SF36">
    <property type="entry name" value="TRNA (GUANINE(37)-N1)-METHYLTRANSFERASE"/>
    <property type="match status" value="1"/>
</dbReference>
<comment type="similarity">
    <text evidence="1">Belongs to the class I-like SAM-binding methyltransferase superfamily. TRM5/TYW2 family.</text>
</comment>
<dbReference type="PANTHER" id="PTHR23245">
    <property type="entry name" value="TRNA METHYLTRANSFERASE"/>
    <property type="match status" value="1"/>
</dbReference>
<dbReference type="OrthoDB" id="408788at2759"/>
<name>A0A8H7EPC2_9FUNG</name>
<dbReference type="Pfam" id="PF25133">
    <property type="entry name" value="TYW2_N_2"/>
    <property type="match status" value="1"/>
</dbReference>
<dbReference type="InterPro" id="IPR030382">
    <property type="entry name" value="MeTrfase_TRM5/TYW2"/>
</dbReference>
<gene>
    <name evidence="9" type="primary">TRM5</name>
    <name evidence="9" type="ORF">EC973_005663</name>
</gene>
<sequence>MVDFSPIRRPGMTTLDRDVFKQKFKTLALRVPSKKISSFIHLKELLNQPPLHNIISDPESSQTKLVLLRLDLCEEDIAQLPGESRDKIEEAVAVVTHTFEVTYDDWSIDQILRAVMPEESVEIPSSYTQIGHIAHLNLKEEYLPYKHLIGQVILDKNKKITSVVNKTHAIDNTFRNFQMEVLAGNSDTVAQLAENGCRFRFDFARVYWNSRLQSEHERLVKQFHRAESICE</sequence>
<dbReference type="PROSITE" id="PS51684">
    <property type="entry name" value="SAM_MT_TRM5_TYW2"/>
    <property type="match status" value="1"/>
</dbReference>
<dbReference type="AlphaFoldDB" id="A0A8H7EPC2"/>
<dbReference type="Proteomes" id="UP000605846">
    <property type="component" value="Unassembled WGS sequence"/>
</dbReference>
<reference evidence="9" key="1">
    <citation type="submission" date="2020-01" db="EMBL/GenBank/DDBJ databases">
        <title>Genome Sequencing of Three Apophysomyces-Like Fungal Strains Confirms a Novel Fungal Genus in the Mucoromycota with divergent Burkholderia-like Endosymbiotic Bacteria.</title>
        <authorList>
            <person name="Stajich J.E."/>
            <person name="Macias A.M."/>
            <person name="Carter-House D."/>
            <person name="Lovett B."/>
            <person name="Kasson L.R."/>
            <person name="Berry K."/>
            <person name="Grigoriev I."/>
            <person name="Chang Y."/>
            <person name="Spatafora J."/>
            <person name="Kasson M.T."/>
        </authorList>
    </citation>
    <scope>NUCLEOTIDE SEQUENCE</scope>
    <source>
        <strain evidence="9">NRRL A-21654</strain>
    </source>
</reference>
<evidence type="ECO:0000256" key="5">
    <source>
        <dbReference type="ARBA" id="ARBA00022691"/>
    </source>
</evidence>
<keyword evidence="3 9" id="KW-0489">Methyltransferase</keyword>
<organism evidence="9 10">
    <name type="scientific">Apophysomyces ossiformis</name>
    <dbReference type="NCBI Taxonomy" id="679940"/>
    <lineage>
        <taxon>Eukaryota</taxon>
        <taxon>Fungi</taxon>
        <taxon>Fungi incertae sedis</taxon>
        <taxon>Mucoromycota</taxon>
        <taxon>Mucoromycotina</taxon>
        <taxon>Mucoromycetes</taxon>
        <taxon>Mucorales</taxon>
        <taxon>Mucorineae</taxon>
        <taxon>Mucoraceae</taxon>
        <taxon>Apophysomyces</taxon>
    </lineage>
</organism>
<accession>A0A8H7EPC2</accession>
<dbReference type="EMBL" id="JABAYA010000327">
    <property type="protein sequence ID" value="KAF7720969.1"/>
    <property type="molecule type" value="Genomic_DNA"/>
</dbReference>
<keyword evidence="5" id="KW-0949">S-adenosyl-L-methionine</keyword>
<comment type="caution">
    <text evidence="9">The sequence shown here is derived from an EMBL/GenBank/DDBJ whole genome shotgun (WGS) entry which is preliminary data.</text>
</comment>
<comment type="catalytic activity">
    <reaction evidence="7">
        <text>guanosine(37) in tRNA + S-adenosyl-L-methionine = N(1)-methylguanosine(37) in tRNA + S-adenosyl-L-homocysteine + H(+)</text>
        <dbReference type="Rhea" id="RHEA:36899"/>
        <dbReference type="Rhea" id="RHEA-COMP:10145"/>
        <dbReference type="Rhea" id="RHEA-COMP:10147"/>
        <dbReference type="ChEBI" id="CHEBI:15378"/>
        <dbReference type="ChEBI" id="CHEBI:57856"/>
        <dbReference type="ChEBI" id="CHEBI:59789"/>
        <dbReference type="ChEBI" id="CHEBI:73542"/>
        <dbReference type="ChEBI" id="CHEBI:74269"/>
        <dbReference type="EC" id="2.1.1.228"/>
    </reaction>
</comment>
<keyword evidence="2" id="KW-0963">Cytoplasm</keyword>
<protein>
    <submittedName>
        <fullName evidence="9">tRNA(M(1)G37)methyltransferase</fullName>
    </submittedName>
</protein>
<dbReference type="GO" id="GO:0052906">
    <property type="term" value="F:tRNA (guanine(37)-N1)-methyltransferase activity"/>
    <property type="evidence" value="ECO:0007669"/>
    <property type="project" value="UniProtKB-EC"/>
</dbReference>
<evidence type="ECO:0000256" key="1">
    <source>
        <dbReference type="ARBA" id="ARBA00009775"/>
    </source>
</evidence>
<evidence type="ECO:0000256" key="3">
    <source>
        <dbReference type="ARBA" id="ARBA00022603"/>
    </source>
</evidence>
<evidence type="ECO:0000256" key="7">
    <source>
        <dbReference type="ARBA" id="ARBA00047783"/>
    </source>
</evidence>
<keyword evidence="6" id="KW-0819">tRNA processing</keyword>
<proteinExistence type="inferred from homology"/>
<evidence type="ECO:0000313" key="9">
    <source>
        <dbReference type="EMBL" id="KAF7720969.1"/>
    </source>
</evidence>
<evidence type="ECO:0000256" key="2">
    <source>
        <dbReference type="ARBA" id="ARBA00022490"/>
    </source>
</evidence>
<dbReference type="GO" id="GO:0005759">
    <property type="term" value="C:mitochondrial matrix"/>
    <property type="evidence" value="ECO:0007669"/>
    <property type="project" value="TreeGrafter"/>
</dbReference>
<dbReference type="GO" id="GO:0002939">
    <property type="term" value="P:tRNA N1-guanine methylation"/>
    <property type="evidence" value="ECO:0007669"/>
    <property type="project" value="TreeGrafter"/>
</dbReference>
<dbReference type="GO" id="GO:0070901">
    <property type="term" value="P:mitochondrial tRNA methylation"/>
    <property type="evidence" value="ECO:0007669"/>
    <property type="project" value="TreeGrafter"/>
</dbReference>
<dbReference type="Gene3D" id="3.40.50.150">
    <property type="entry name" value="Vaccinia Virus protein VP39"/>
    <property type="match status" value="1"/>
</dbReference>
<dbReference type="Gene3D" id="3.30.300.110">
    <property type="entry name" value="Met-10+ protein-like domains"/>
    <property type="match status" value="1"/>
</dbReference>
<dbReference type="InterPro" id="IPR029063">
    <property type="entry name" value="SAM-dependent_MTases_sf"/>
</dbReference>
<dbReference type="SUPFAM" id="SSF53335">
    <property type="entry name" value="S-adenosyl-L-methionine-dependent methyltransferases"/>
    <property type="match status" value="1"/>
</dbReference>
<feature type="domain" description="SAM-dependent methyltransferase TRM5/TYW2-type" evidence="8">
    <location>
        <begin position="127"/>
        <end position="231"/>
    </location>
</feature>
<evidence type="ECO:0000259" key="8">
    <source>
        <dbReference type="PROSITE" id="PS51684"/>
    </source>
</evidence>
<dbReference type="FunFam" id="3.30.300.110:FF:000001">
    <property type="entry name" value="tRNA (guanine(37)-N1)-methyltransferase"/>
    <property type="match status" value="1"/>
</dbReference>
<dbReference type="InterPro" id="IPR056744">
    <property type="entry name" value="TRM5/TYW2-like_N"/>
</dbReference>